<keyword evidence="2" id="KW-1133">Transmembrane helix</keyword>
<feature type="compositionally biased region" description="Basic and acidic residues" evidence="1">
    <location>
        <begin position="118"/>
        <end position="131"/>
    </location>
</feature>
<reference evidence="3 4" key="1">
    <citation type="journal article" date="2021" name="Elife">
        <title>Chloroplast acquisition without the gene transfer in kleptoplastic sea slugs, Plakobranchus ocellatus.</title>
        <authorList>
            <person name="Maeda T."/>
            <person name="Takahashi S."/>
            <person name="Yoshida T."/>
            <person name="Shimamura S."/>
            <person name="Takaki Y."/>
            <person name="Nagai Y."/>
            <person name="Toyoda A."/>
            <person name="Suzuki Y."/>
            <person name="Arimoto A."/>
            <person name="Ishii H."/>
            <person name="Satoh N."/>
            <person name="Nishiyama T."/>
            <person name="Hasebe M."/>
            <person name="Maruyama T."/>
            <person name="Minagawa J."/>
            <person name="Obokata J."/>
            <person name="Shigenobu S."/>
        </authorList>
    </citation>
    <scope>NUCLEOTIDE SEQUENCE [LARGE SCALE GENOMIC DNA]</scope>
</reference>
<keyword evidence="2" id="KW-0812">Transmembrane</keyword>
<evidence type="ECO:0000256" key="2">
    <source>
        <dbReference type="SAM" id="Phobius"/>
    </source>
</evidence>
<comment type="caution">
    <text evidence="3">The sequence shown here is derived from an EMBL/GenBank/DDBJ whole genome shotgun (WGS) entry which is preliminary data.</text>
</comment>
<sequence>MSNTHNREEVEVSACVRTLCLYHYEVPMFESQSGPKQLFIAPLCPEPALADSNSNSTSNTESDSDGSMMKGMLAGLGGFVGLIVFICLLWCCCCTDGENSCKCSANCLNNKNAKKNGHPYEDHGPGHDPARPPRHARDKSKVNPSPPPTGGNLRAPSQWSHTR</sequence>
<accession>A0AAV4CAD5</accession>
<evidence type="ECO:0000256" key="1">
    <source>
        <dbReference type="SAM" id="MobiDB-lite"/>
    </source>
</evidence>
<dbReference type="EMBL" id="BLXT01005980">
    <property type="protein sequence ID" value="GFO27943.1"/>
    <property type="molecule type" value="Genomic_DNA"/>
</dbReference>
<evidence type="ECO:0000313" key="3">
    <source>
        <dbReference type="EMBL" id="GFO27943.1"/>
    </source>
</evidence>
<organism evidence="3 4">
    <name type="scientific">Plakobranchus ocellatus</name>
    <dbReference type="NCBI Taxonomy" id="259542"/>
    <lineage>
        <taxon>Eukaryota</taxon>
        <taxon>Metazoa</taxon>
        <taxon>Spiralia</taxon>
        <taxon>Lophotrochozoa</taxon>
        <taxon>Mollusca</taxon>
        <taxon>Gastropoda</taxon>
        <taxon>Heterobranchia</taxon>
        <taxon>Euthyneura</taxon>
        <taxon>Panpulmonata</taxon>
        <taxon>Sacoglossa</taxon>
        <taxon>Placobranchoidea</taxon>
        <taxon>Plakobranchidae</taxon>
        <taxon>Plakobranchus</taxon>
    </lineage>
</organism>
<protein>
    <submittedName>
        <fullName evidence="3">Uncharacterized protein</fullName>
    </submittedName>
</protein>
<evidence type="ECO:0000313" key="4">
    <source>
        <dbReference type="Proteomes" id="UP000735302"/>
    </source>
</evidence>
<gene>
    <name evidence="3" type="ORF">PoB_005444800</name>
</gene>
<keyword evidence="2" id="KW-0472">Membrane</keyword>
<proteinExistence type="predicted"/>
<feature type="region of interest" description="Disordered" evidence="1">
    <location>
        <begin position="117"/>
        <end position="163"/>
    </location>
</feature>
<feature type="transmembrane region" description="Helical" evidence="2">
    <location>
        <begin position="72"/>
        <end position="91"/>
    </location>
</feature>
<name>A0AAV4CAD5_9GAST</name>
<keyword evidence="4" id="KW-1185">Reference proteome</keyword>
<dbReference type="Proteomes" id="UP000735302">
    <property type="component" value="Unassembled WGS sequence"/>
</dbReference>
<dbReference type="AlphaFoldDB" id="A0AAV4CAD5"/>